<keyword evidence="1" id="KW-0812">Transmembrane</keyword>
<dbReference type="Proteomes" id="UP000683511">
    <property type="component" value="Chromosome"/>
</dbReference>
<accession>A0A975T976</accession>
<gene>
    <name evidence="2" type="ORF">B6N60_02371</name>
</gene>
<organism evidence="2 3">
    <name type="scientific">Richelia sinica FACHB-800</name>
    <dbReference type="NCBI Taxonomy" id="1357546"/>
    <lineage>
        <taxon>Bacteria</taxon>
        <taxon>Bacillati</taxon>
        <taxon>Cyanobacteriota</taxon>
        <taxon>Cyanophyceae</taxon>
        <taxon>Nostocales</taxon>
        <taxon>Nostocaceae</taxon>
        <taxon>Richelia</taxon>
    </lineage>
</organism>
<feature type="transmembrane region" description="Helical" evidence="1">
    <location>
        <begin position="20"/>
        <end position="39"/>
    </location>
</feature>
<evidence type="ECO:0000313" key="2">
    <source>
        <dbReference type="EMBL" id="QXE23681.1"/>
    </source>
</evidence>
<evidence type="ECO:0000256" key="1">
    <source>
        <dbReference type="SAM" id="Phobius"/>
    </source>
</evidence>
<evidence type="ECO:0000313" key="3">
    <source>
        <dbReference type="Proteomes" id="UP000683511"/>
    </source>
</evidence>
<keyword evidence="1" id="KW-1133">Transmembrane helix</keyword>
<keyword evidence="3" id="KW-1185">Reference proteome</keyword>
<reference evidence="2" key="1">
    <citation type="submission" date="2017-04" db="EMBL/GenBank/DDBJ databases">
        <title>Genome deletions in a multicellular cyanobacterial endosymbiont for morphological adaptation in marine diatoms.</title>
        <authorList>
            <person name="Wang Y."/>
            <person name="Gao H."/>
            <person name="Li R."/>
            <person name="Xu X."/>
        </authorList>
    </citation>
    <scope>NUCLEOTIDE SEQUENCE</scope>
    <source>
        <strain evidence="2">FACHB 800</strain>
    </source>
</reference>
<keyword evidence="1" id="KW-0472">Membrane</keyword>
<name>A0A975T976_9NOST</name>
<dbReference type="KEGG" id="rsin:B6N60_02371"/>
<proteinExistence type="predicted"/>
<sequence>MTGNREQVTENREQGTVLKALSASVLVNALAALSIAISVGF</sequence>
<protein>
    <submittedName>
        <fullName evidence="2">Uncharacterized protein</fullName>
    </submittedName>
</protein>
<dbReference type="AlphaFoldDB" id="A0A975T976"/>
<dbReference type="EMBL" id="CP021056">
    <property type="protein sequence ID" value="QXE23681.1"/>
    <property type="molecule type" value="Genomic_DNA"/>
</dbReference>